<organism evidence="1 2">
    <name type="scientific">Qipengyuania atrilutea</name>
    <dbReference type="NCBI Taxonomy" id="2744473"/>
    <lineage>
        <taxon>Bacteria</taxon>
        <taxon>Pseudomonadati</taxon>
        <taxon>Pseudomonadota</taxon>
        <taxon>Alphaproteobacteria</taxon>
        <taxon>Sphingomonadales</taxon>
        <taxon>Erythrobacteraceae</taxon>
        <taxon>Qipengyuania</taxon>
    </lineage>
</organism>
<dbReference type="Gene3D" id="3.40.470.10">
    <property type="entry name" value="Uracil-DNA glycosylase-like domain"/>
    <property type="match status" value="1"/>
</dbReference>
<evidence type="ECO:0000313" key="2">
    <source>
        <dbReference type="Proteomes" id="UP000561438"/>
    </source>
</evidence>
<sequence>MIREPSPSRREVPLPELAEAALEWWLEAGVDSNFSDDAQAWLGDPADATENIDVTLTQAAELSPKKPARAPQKVFSPADRITHGSLAESSIRNPENWPAEFSAFNQWWLSDEVLPDGDTRPAVAPEGPQGAPLMIVIPHPNETDRARLLEGPAGAFLTSMLAAMGLAKESVYLASVLPRYTPLPDWDAESARGLGSLARHHIVLAKPERVLLLGRFLLPVIVDKEVSDVRAPFELEAGSAKIPLLAAQPLGALARSAQRRRRFWESWLDWTDE</sequence>
<comment type="caution">
    <text evidence="1">The sequence shown here is derived from an EMBL/GenBank/DDBJ whole genome shotgun (WGS) entry which is preliminary data.</text>
</comment>
<name>A0A850GZL7_9SPHN</name>
<dbReference type="SUPFAM" id="SSF52141">
    <property type="entry name" value="Uracil-DNA glycosylase-like"/>
    <property type="match status" value="1"/>
</dbReference>
<accession>A0A850GZL7</accession>
<evidence type="ECO:0000313" key="1">
    <source>
        <dbReference type="EMBL" id="NVD43926.1"/>
    </source>
</evidence>
<dbReference type="EMBL" id="JABWGV010000001">
    <property type="protein sequence ID" value="NVD43926.1"/>
    <property type="molecule type" value="Genomic_DNA"/>
</dbReference>
<dbReference type="InterPro" id="IPR036895">
    <property type="entry name" value="Uracil-DNA_glycosylase-like_sf"/>
</dbReference>
<gene>
    <name evidence="1" type="ORF">HUV48_02700</name>
</gene>
<dbReference type="Proteomes" id="UP000561438">
    <property type="component" value="Unassembled WGS sequence"/>
</dbReference>
<dbReference type="RefSeq" id="WP_176266221.1">
    <property type="nucleotide sequence ID" value="NZ_JABWGV010000001.1"/>
</dbReference>
<proteinExistence type="predicted"/>
<reference evidence="1 2" key="1">
    <citation type="submission" date="2020-06" db="EMBL/GenBank/DDBJ databases">
        <title>Altererythrobacter sp. HHU K3-1.</title>
        <authorList>
            <person name="Zhang D."/>
            <person name="Xue H."/>
        </authorList>
    </citation>
    <scope>NUCLEOTIDE SEQUENCE [LARGE SCALE GENOMIC DNA]</scope>
    <source>
        <strain evidence="1 2">HHU K3-1</strain>
    </source>
</reference>
<keyword evidence="2" id="KW-1185">Reference proteome</keyword>
<evidence type="ECO:0008006" key="3">
    <source>
        <dbReference type="Google" id="ProtNLM"/>
    </source>
</evidence>
<protein>
    <recommendedName>
        <fullName evidence="3">Uracil-DNA glycosylase-like domain-containing protein</fullName>
    </recommendedName>
</protein>
<dbReference type="AlphaFoldDB" id="A0A850GZL7"/>